<accession>A0A4Y8V839</accession>
<feature type="transmembrane region" description="Helical" evidence="5">
    <location>
        <begin position="77"/>
        <end position="97"/>
    </location>
</feature>
<sequence>MLLSKEKIIIAYYYIALIAFAVSACAVMFDQESSGGIAYINFIIAFTFMVWGVFVLRPFTKGYLIEIPSKTILSFNVYMLWVLVVTIINPVGIEGISSYMNSLFWSAFPILILNATYYFVLHKGDSKWLKKIFLVITALFLLTYYSFYDVDNILMNVHLGSSYYSLYMLPLVLVYPSKIGKICWTIIICIAVFSSVKRGGVLALALAMLTYIITNQLVSKRGKFTKIIIGFCILTAFIAVFAYIGTMGDNNVFERFESIQEDNGSGRTDVWNEAWRLINNQGIVTYFVGNGFNTVVRNSRYVLSAHNDYLEAWFDFGLIGMLLYIISLLLLFKDILKCLKAKKEYAPAMSILGVLIVVLTMISHIAIYYWFNVIVLCIAYFEGRYYREKREFVKKEKDNE</sequence>
<feature type="transmembrane region" description="Helical" evidence="5">
    <location>
        <begin position="35"/>
        <end position="56"/>
    </location>
</feature>
<feature type="transmembrane region" description="Helical" evidence="5">
    <location>
        <begin position="368"/>
        <end position="386"/>
    </location>
</feature>
<comment type="caution">
    <text evidence="7">The sequence shown here is derived from an EMBL/GenBank/DDBJ whole genome shotgun (WGS) entry which is preliminary data.</text>
</comment>
<feature type="domain" description="O-antigen ligase-related" evidence="6">
    <location>
        <begin position="186"/>
        <end position="325"/>
    </location>
</feature>
<organism evidence="7 8">
    <name type="scientific">Segatella hominis</name>
    <dbReference type="NCBI Taxonomy" id="2518605"/>
    <lineage>
        <taxon>Bacteria</taxon>
        <taxon>Pseudomonadati</taxon>
        <taxon>Bacteroidota</taxon>
        <taxon>Bacteroidia</taxon>
        <taxon>Bacteroidales</taxon>
        <taxon>Prevotellaceae</taxon>
        <taxon>Segatella</taxon>
    </lineage>
</organism>
<dbReference type="Proteomes" id="UP000297872">
    <property type="component" value="Unassembled WGS sequence"/>
</dbReference>
<evidence type="ECO:0000256" key="4">
    <source>
        <dbReference type="ARBA" id="ARBA00023136"/>
    </source>
</evidence>
<dbReference type="InterPro" id="IPR007016">
    <property type="entry name" value="O-antigen_ligase-rel_domated"/>
</dbReference>
<dbReference type="AlphaFoldDB" id="A0A4Y8V839"/>
<feature type="transmembrane region" description="Helical" evidence="5">
    <location>
        <begin position="128"/>
        <end position="147"/>
    </location>
</feature>
<gene>
    <name evidence="7" type="ORF">EXN75_12735</name>
</gene>
<feature type="transmembrane region" description="Helical" evidence="5">
    <location>
        <begin position="103"/>
        <end position="121"/>
    </location>
</feature>
<feature type="transmembrane region" description="Helical" evidence="5">
    <location>
        <begin position="179"/>
        <end position="196"/>
    </location>
</feature>
<evidence type="ECO:0000259" key="6">
    <source>
        <dbReference type="Pfam" id="PF04932"/>
    </source>
</evidence>
<dbReference type="PANTHER" id="PTHR37422:SF17">
    <property type="entry name" value="O-ANTIGEN LIGASE"/>
    <property type="match status" value="1"/>
</dbReference>
<name>A0A4Y8V839_9BACT</name>
<dbReference type="PROSITE" id="PS51257">
    <property type="entry name" value="PROKAR_LIPOPROTEIN"/>
    <property type="match status" value="1"/>
</dbReference>
<feature type="transmembrane region" description="Helical" evidence="5">
    <location>
        <begin position="202"/>
        <end position="218"/>
    </location>
</feature>
<dbReference type="InterPro" id="IPR051533">
    <property type="entry name" value="WaaL-like"/>
</dbReference>
<keyword evidence="8" id="KW-1185">Reference proteome</keyword>
<evidence type="ECO:0000256" key="5">
    <source>
        <dbReference type="SAM" id="Phobius"/>
    </source>
</evidence>
<feature type="transmembrane region" description="Helical" evidence="5">
    <location>
        <begin position="12"/>
        <end position="29"/>
    </location>
</feature>
<reference evidence="7 8" key="1">
    <citation type="submission" date="2019-02" db="EMBL/GenBank/DDBJ databases">
        <title>Draft Genome Sequence of the Prevotella sp. BCRC 81118, Isolated from Human Feces.</title>
        <authorList>
            <person name="Huang C.-H."/>
        </authorList>
    </citation>
    <scope>NUCLEOTIDE SEQUENCE [LARGE SCALE GENOMIC DNA]</scope>
    <source>
        <strain evidence="7 8">BCRC 81118</strain>
    </source>
</reference>
<dbReference type="GO" id="GO:0016020">
    <property type="term" value="C:membrane"/>
    <property type="evidence" value="ECO:0007669"/>
    <property type="project" value="UniProtKB-SubCell"/>
</dbReference>
<dbReference type="EMBL" id="SGVY01000040">
    <property type="protein sequence ID" value="TFH77275.1"/>
    <property type="molecule type" value="Genomic_DNA"/>
</dbReference>
<dbReference type="Pfam" id="PF04932">
    <property type="entry name" value="Wzy_C"/>
    <property type="match status" value="1"/>
</dbReference>
<dbReference type="OrthoDB" id="665122at2"/>
<protein>
    <recommendedName>
        <fullName evidence="6">O-antigen ligase-related domain-containing protein</fullName>
    </recommendedName>
</protein>
<evidence type="ECO:0000256" key="1">
    <source>
        <dbReference type="ARBA" id="ARBA00004141"/>
    </source>
</evidence>
<evidence type="ECO:0000313" key="7">
    <source>
        <dbReference type="EMBL" id="TFH77275.1"/>
    </source>
</evidence>
<proteinExistence type="predicted"/>
<evidence type="ECO:0000256" key="3">
    <source>
        <dbReference type="ARBA" id="ARBA00022989"/>
    </source>
</evidence>
<keyword evidence="4 5" id="KW-0472">Membrane</keyword>
<feature type="transmembrane region" description="Helical" evidence="5">
    <location>
        <begin position="312"/>
        <end position="332"/>
    </location>
</feature>
<keyword evidence="2 5" id="KW-0812">Transmembrane</keyword>
<feature type="transmembrane region" description="Helical" evidence="5">
    <location>
        <begin position="227"/>
        <end position="246"/>
    </location>
</feature>
<comment type="subcellular location">
    <subcellularLocation>
        <location evidence="1">Membrane</location>
        <topology evidence="1">Multi-pass membrane protein</topology>
    </subcellularLocation>
</comment>
<evidence type="ECO:0000256" key="2">
    <source>
        <dbReference type="ARBA" id="ARBA00022692"/>
    </source>
</evidence>
<keyword evidence="3 5" id="KW-1133">Transmembrane helix</keyword>
<dbReference type="PANTHER" id="PTHR37422">
    <property type="entry name" value="TEICHURONIC ACID BIOSYNTHESIS PROTEIN TUAE"/>
    <property type="match status" value="1"/>
</dbReference>
<evidence type="ECO:0000313" key="8">
    <source>
        <dbReference type="Proteomes" id="UP000297872"/>
    </source>
</evidence>